<evidence type="ECO:0000256" key="2">
    <source>
        <dbReference type="ARBA" id="ARBA00022630"/>
    </source>
</evidence>
<keyword evidence="3" id="KW-0274">FAD</keyword>
<dbReference type="InterPro" id="IPR050416">
    <property type="entry name" value="FAD-linked_Oxidoreductase"/>
</dbReference>
<dbReference type="KEGG" id="mbe:MBM_07678"/>
<dbReference type="GeneID" id="18763613"/>
<feature type="domain" description="FAD-binding PCMH-type" evidence="6">
    <location>
        <begin position="71"/>
        <end position="243"/>
    </location>
</feature>
<dbReference type="AlphaFoldDB" id="K1WMA1"/>
<dbReference type="InParanoid" id="K1WMA1"/>
<dbReference type="SUPFAM" id="SSF56176">
    <property type="entry name" value="FAD-binding/transporter-associated domain-like"/>
    <property type="match status" value="1"/>
</dbReference>
<reference evidence="7 8" key="1">
    <citation type="journal article" date="2012" name="BMC Genomics">
        <title>Sequencing the genome of Marssonina brunnea reveals fungus-poplar co-evolution.</title>
        <authorList>
            <person name="Zhu S."/>
            <person name="Cao Y.-Z."/>
            <person name="Jiang C."/>
            <person name="Tan B.-Y."/>
            <person name="Wang Z."/>
            <person name="Feng S."/>
            <person name="Zhang L."/>
            <person name="Su X.-H."/>
            <person name="Brejova B."/>
            <person name="Vinar T."/>
            <person name="Xu M."/>
            <person name="Wang M.-X."/>
            <person name="Zhang S.-G."/>
            <person name="Huang M.-R."/>
            <person name="Wu R."/>
            <person name="Zhou Y."/>
        </authorList>
    </citation>
    <scope>NUCLEOTIDE SEQUENCE [LARGE SCALE GENOMIC DNA]</scope>
    <source>
        <strain evidence="7 8">MB_m1</strain>
    </source>
</reference>
<keyword evidence="4" id="KW-0560">Oxidoreductase</keyword>
<keyword evidence="5" id="KW-0732">Signal</keyword>
<dbReference type="InterPro" id="IPR036318">
    <property type="entry name" value="FAD-bd_PCMH-like_sf"/>
</dbReference>
<sequence>MLSLSAFSVISLLLHLGQGLAANVWYHRRCDSWNHGCNVCNELSQSYPNSVFLPGSAVFAQDVIEPWSQTCQTTPKCVFAPASAEEVAGGLAILSAAKQTFAVRTQGHMPVPGAADIEKGVLMVTTSLNSVRYTDESKSVVQIGAGNRWLDVYRVLARDNLAVAGGRFGPVGVSGLLLGGGISYFSSDQGWGANTVVNYQVVLANGTICEANAQQNSDLYWALKGGAFNFGIVTRFDLRTFSVPYMWGGSAYYDASALDPLVHAFASYAVAGGGSSDPAAHSDPSILYNATTGEVLGYGIYMYRGDDPAPAALKNFTDIPSTFQDFRVAETILGLENDTNPVNFELGNRRQLFSSAALASSAEAVYLINQTFFDVIAANPQIKDTTDLGLTKTYQLFTPGMIQAAEASGGDPIGLYDPLGSGILTVVYGGNWADAKDDEIIYRFFQDMVDELNRRAKAAGLYYDFVYLNDAAPTQTGAVFQKYANGTALPRLREIAHRYDPHQVFQILTPGGFKLVNAPPA</sequence>
<dbReference type="OMA" id="VRTQGHM"/>
<evidence type="ECO:0000256" key="1">
    <source>
        <dbReference type="ARBA" id="ARBA00005466"/>
    </source>
</evidence>
<dbReference type="HOGENOM" id="CLU_018354_1_2_1"/>
<dbReference type="PANTHER" id="PTHR42973">
    <property type="entry name" value="BINDING OXIDOREDUCTASE, PUTATIVE (AFU_ORTHOLOGUE AFUA_1G17690)-RELATED"/>
    <property type="match status" value="1"/>
</dbReference>
<dbReference type="GO" id="GO:0016491">
    <property type="term" value="F:oxidoreductase activity"/>
    <property type="evidence" value="ECO:0007669"/>
    <property type="project" value="UniProtKB-KW"/>
</dbReference>
<dbReference type="PANTHER" id="PTHR42973:SF53">
    <property type="entry name" value="FAD-BINDING PCMH-TYPE DOMAIN-CONTAINING PROTEIN-RELATED"/>
    <property type="match status" value="1"/>
</dbReference>
<keyword evidence="2" id="KW-0285">Flavoprotein</keyword>
<evidence type="ECO:0000256" key="5">
    <source>
        <dbReference type="SAM" id="SignalP"/>
    </source>
</evidence>
<dbReference type="eggNOG" id="KOG1231">
    <property type="taxonomic scope" value="Eukaryota"/>
</dbReference>
<name>K1WMA1_MARBU</name>
<gene>
    <name evidence="7" type="ORF">MBM_07678</name>
</gene>
<evidence type="ECO:0000313" key="7">
    <source>
        <dbReference type="EMBL" id="EKD14001.1"/>
    </source>
</evidence>
<evidence type="ECO:0000259" key="6">
    <source>
        <dbReference type="PROSITE" id="PS51387"/>
    </source>
</evidence>
<dbReference type="InterPro" id="IPR006094">
    <property type="entry name" value="Oxid_FAD_bind_N"/>
</dbReference>
<organism evidence="7 8">
    <name type="scientific">Marssonina brunnea f. sp. multigermtubi (strain MB_m1)</name>
    <name type="common">Marssonina leaf spot fungus</name>
    <dbReference type="NCBI Taxonomy" id="1072389"/>
    <lineage>
        <taxon>Eukaryota</taxon>
        <taxon>Fungi</taxon>
        <taxon>Dikarya</taxon>
        <taxon>Ascomycota</taxon>
        <taxon>Pezizomycotina</taxon>
        <taxon>Leotiomycetes</taxon>
        <taxon>Helotiales</taxon>
        <taxon>Drepanopezizaceae</taxon>
        <taxon>Drepanopeziza</taxon>
    </lineage>
</organism>
<accession>K1WMA1</accession>
<dbReference type="InterPro" id="IPR016169">
    <property type="entry name" value="FAD-bd_PCMH_sub2"/>
</dbReference>
<feature type="signal peptide" evidence="5">
    <location>
        <begin position="1"/>
        <end position="21"/>
    </location>
</feature>
<keyword evidence="8" id="KW-1185">Reference proteome</keyword>
<evidence type="ECO:0000313" key="8">
    <source>
        <dbReference type="Proteomes" id="UP000006753"/>
    </source>
</evidence>
<dbReference type="GO" id="GO:0071949">
    <property type="term" value="F:FAD binding"/>
    <property type="evidence" value="ECO:0007669"/>
    <property type="project" value="InterPro"/>
</dbReference>
<dbReference type="OrthoDB" id="2151789at2759"/>
<feature type="chain" id="PRO_5003852616" description="FAD-binding PCMH-type domain-containing protein" evidence="5">
    <location>
        <begin position="22"/>
        <end position="521"/>
    </location>
</feature>
<dbReference type="Gene3D" id="3.30.465.10">
    <property type="match status" value="1"/>
</dbReference>
<proteinExistence type="inferred from homology"/>
<dbReference type="Proteomes" id="UP000006753">
    <property type="component" value="Unassembled WGS sequence"/>
</dbReference>
<dbReference type="InterPro" id="IPR016166">
    <property type="entry name" value="FAD-bd_PCMH"/>
</dbReference>
<comment type="similarity">
    <text evidence="1">Belongs to the oxygen-dependent FAD-linked oxidoreductase family.</text>
</comment>
<protein>
    <recommendedName>
        <fullName evidence="6">FAD-binding PCMH-type domain-containing protein</fullName>
    </recommendedName>
</protein>
<evidence type="ECO:0000256" key="3">
    <source>
        <dbReference type="ARBA" id="ARBA00022827"/>
    </source>
</evidence>
<dbReference type="EMBL" id="JH921447">
    <property type="protein sequence ID" value="EKD14001.1"/>
    <property type="molecule type" value="Genomic_DNA"/>
</dbReference>
<dbReference type="PROSITE" id="PS51387">
    <property type="entry name" value="FAD_PCMH"/>
    <property type="match status" value="1"/>
</dbReference>
<evidence type="ECO:0000256" key="4">
    <source>
        <dbReference type="ARBA" id="ARBA00023002"/>
    </source>
</evidence>
<dbReference type="Pfam" id="PF01565">
    <property type="entry name" value="FAD_binding_4"/>
    <property type="match status" value="1"/>
</dbReference>